<dbReference type="GO" id="GO:0008168">
    <property type="term" value="F:methyltransferase activity"/>
    <property type="evidence" value="ECO:0007669"/>
    <property type="project" value="UniProtKB-KW"/>
</dbReference>
<name>A0A923M3L7_9BURK</name>
<proteinExistence type="predicted"/>
<dbReference type="CDD" id="cd02440">
    <property type="entry name" value="AdoMet_MTases"/>
    <property type="match status" value="1"/>
</dbReference>
<dbReference type="AlphaFoldDB" id="A0A923M3L7"/>
<evidence type="ECO:0000259" key="1">
    <source>
        <dbReference type="Pfam" id="PF10119"/>
    </source>
</evidence>
<keyword evidence="2" id="KW-0808">Transferase</keyword>
<dbReference type="SUPFAM" id="SSF53335">
    <property type="entry name" value="S-adenosyl-L-methionine-dependent methyltransferases"/>
    <property type="match status" value="1"/>
</dbReference>
<dbReference type="RefSeq" id="WP_187079774.1">
    <property type="nucleotide sequence ID" value="NZ_JACORU010000001.1"/>
</dbReference>
<dbReference type="EMBL" id="JACORU010000001">
    <property type="protein sequence ID" value="MBC5763320.1"/>
    <property type="molecule type" value="Genomic_DNA"/>
</dbReference>
<evidence type="ECO:0000313" key="2">
    <source>
        <dbReference type="EMBL" id="MBC5763320.1"/>
    </source>
</evidence>
<dbReference type="InterPro" id="IPR018773">
    <property type="entry name" value="MeTrfase_reg_dom_prd"/>
</dbReference>
<protein>
    <submittedName>
        <fullName evidence="2">Methyltransferase regulatory domain-containing protein</fullName>
    </submittedName>
</protein>
<organism evidence="2 3">
    <name type="scientific">Ramlibacter albus</name>
    <dbReference type="NCBI Taxonomy" id="2079448"/>
    <lineage>
        <taxon>Bacteria</taxon>
        <taxon>Pseudomonadati</taxon>
        <taxon>Pseudomonadota</taxon>
        <taxon>Betaproteobacteria</taxon>
        <taxon>Burkholderiales</taxon>
        <taxon>Comamonadaceae</taxon>
        <taxon>Ramlibacter</taxon>
    </lineage>
</organism>
<feature type="domain" description="Methyltransferase regulatory" evidence="1">
    <location>
        <begin position="216"/>
        <end position="299"/>
    </location>
</feature>
<gene>
    <name evidence="2" type="ORF">H8R02_02575</name>
</gene>
<dbReference type="GO" id="GO:0032259">
    <property type="term" value="P:methylation"/>
    <property type="evidence" value="ECO:0007669"/>
    <property type="project" value="UniProtKB-KW"/>
</dbReference>
<keyword evidence="3" id="KW-1185">Reference proteome</keyword>
<sequence>MTDWTSGYVSDISYTYGYYPELQPNRLRLAFLERGVAAPTVANACELGFGQGISVNVHAAASNVKWWGTDFNPTQAAFAQELAAVSGAGAQLFDQSFEDFCSRTDLPDFDYIGLHGIWSWISDANRTHIANFVARKLRPGGVLYVSYNVLPGWAQMVPMRHLLTRHADMLSAPADKLVQRIDRSLEFADTLLQLKPAYAKAHPAVADRITQMRKHNRHYLAHEYFNRDWLPMHFLDMADWMHRAKLDFACSAQYFDLVEPVNYTQEQSAFLKGLPDPMFREAVRDFMVNAQFRRDFWVKGLRPVPPMERTQNVKALRLLLSTRRDAVTLKAATPLGEAALNEDVYGPVLDALASRKPVTVAQVEKEVEKKKVTFGQLMQAILILAGKGDLQVVQDDKVTAKAKPQCERLNRHIMGMARAGGDITTLASPVTGTGVSVGRFEQLFLLARQEGAKTPQQMAQHALDAIHAQGQRLMREGKAVDDDAESLAHLVEQAKKFEADALPTLVALQVA</sequence>
<comment type="caution">
    <text evidence="2">The sequence shown here is derived from an EMBL/GenBank/DDBJ whole genome shotgun (WGS) entry which is preliminary data.</text>
</comment>
<dbReference type="Pfam" id="PF10119">
    <property type="entry name" value="MethyTransf_Reg"/>
    <property type="match status" value="1"/>
</dbReference>
<keyword evidence="2" id="KW-0489">Methyltransferase</keyword>
<dbReference type="Gene3D" id="3.40.50.150">
    <property type="entry name" value="Vaccinia Virus protein VP39"/>
    <property type="match status" value="1"/>
</dbReference>
<dbReference type="InterPro" id="IPR029063">
    <property type="entry name" value="SAM-dependent_MTases_sf"/>
</dbReference>
<reference evidence="2" key="1">
    <citation type="submission" date="2020-08" db="EMBL/GenBank/DDBJ databases">
        <title>Ramlibacter sp. GTP1 16S ribosomal RNA gene genome sequencing and assembly.</title>
        <authorList>
            <person name="Kang M."/>
        </authorList>
    </citation>
    <scope>NUCLEOTIDE SEQUENCE</scope>
    <source>
        <strain evidence="2">GTP1</strain>
    </source>
</reference>
<dbReference type="Proteomes" id="UP000596827">
    <property type="component" value="Unassembled WGS sequence"/>
</dbReference>
<evidence type="ECO:0000313" key="3">
    <source>
        <dbReference type="Proteomes" id="UP000596827"/>
    </source>
</evidence>
<accession>A0A923M3L7</accession>